<keyword evidence="3" id="KW-1185">Reference proteome</keyword>
<comment type="caution">
    <text evidence="2">The sequence shown here is derived from an EMBL/GenBank/DDBJ whole genome shotgun (WGS) entry which is preliminary data.</text>
</comment>
<organism evidence="2 3">
    <name type="scientific">Diaporthe ampelina</name>
    <dbReference type="NCBI Taxonomy" id="1214573"/>
    <lineage>
        <taxon>Eukaryota</taxon>
        <taxon>Fungi</taxon>
        <taxon>Dikarya</taxon>
        <taxon>Ascomycota</taxon>
        <taxon>Pezizomycotina</taxon>
        <taxon>Sordariomycetes</taxon>
        <taxon>Sordariomycetidae</taxon>
        <taxon>Diaporthales</taxon>
        <taxon>Diaporthaceae</taxon>
        <taxon>Diaporthe</taxon>
    </lineage>
</organism>
<dbReference type="STRING" id="1214573.A0A0G2FS20"/>
<proteinExistence type="predicted"/>
<gene>
    <name evidence="2" type="ORF">UCDDA912_g02982</name>
</gene>
<protein>
    <submittedName>
        <fullName evidence="2">Putative esterase-like protein</fullName>
    </submittedName>
</protein>
<evidence type="ECO:0000313" key="2">
    <source>
        <dbReference type="EMBL" id="KKY36977.1"/>
    </source>
</evidence>
<dbReference type="EMBL" id="LCUC01000100">
    <property type="protein sequence ID" value="KKY36977.1"/>
    <property type="molecule type" value="Genomic_DNA"/>
</dbReference>
<evidence type="ECO:0000256" key="1">
    <source>
        <dbReference type="SAM" id="MobiDB-lite"/>
    </source>
</evidence>
<reference evidence="2 3" key="1">
    <citation type="submission" date="2015-05" db="EMBL/GenBank/DDBJ databases">
        <title>Distinctive expansion of gene families associated with plant cell wall degradation and secondary metabolism in the genomes of grapevine trunk pathogens.</title>
        <authorList>
            <person name="Lawrence D.P."/>
            <person name="Travadon R."/>
            <person name="Rolshausen P.E."/>
            <person name="Baumgartner K."/>
        </authorList>
    </citation>
    <scope>NUCLEOTIDE SEQUENCE [LARGE SCALE GENOMIC DNA]</scope>
    <source>
        <strain evidence="2">DA912</strain>
    </source>
</reference>
<dbReference type="AlphaFoldDB" id="A0A0G2FS20"/>
<name>A0A0G2FS20_9PEZI</name>
<dbReference type="Proteomes" id="UP000034680">
    <property type="component" value="Unassembled WGS sequence"/>
</dbReference>
<evidence type="ECO:0000313" key="3">
    <source>
        <dbReference type="Proteomes" id="UP000034680"/>
    </source>
</evidence>
<feature type="region of interest" description="Disordered" evidence="1">
    <location>
        <begin position="39"/>
        <end position="90"/>
    </location>
</feature>
<dbReference type="OrthoDB" id="3363286at2759"/>
<reference evidence="2 3" key="2">
    <citation type="submission" date="2015-05" db="EMBL/GenBank/DDBJ databases">
        <authorList>
            <person name="Morales-Cruz A."/>
            <person name="Amrine K.C."/>
            <person name="Cantu D."/>
        </authorList>
    </citation>
    <scope>NUCLEOTIDE SEQUENCE [LARGE SCALE GENOMIC DNA]</scope>
    <source>
        <strain evidence="2">DA912</strain>
    </source>
</reference>
<accession>A0A0G2FS20</accession>
<feature type="compositionally biased region" description="Polar residues" evidence="1">
    <location>
        <begin position="79"/>
        <end position="88"/>
    </location>
</feature>
<sequence>MLATPVRLCGVTRTPLPKAMLQSFGLVRHPETNQVWWIPEGVDSQRKPASEVSGGAEEADDPSSAATQEGTGDEATTVADGNSAGTSEKQTRYRYPAHVLARLDLMEGFAKMGNRYYNGQKRLATNPHIPPLAKTANWRPDMDGVILDQRRRHILDDLLYLSKLCEEHGRKYIIRVTDAKYAATYVHRAAFLWLGEGKASGSEEGNQEPIGEAGKAEIDPEQYATLDIDGDTTTTRPVYNLPKLLGPANVARLRSESSMLKEGRLFLLRSQRSGIVNKKLWSLQGFMATFTNL</sequence>